<evidence type="ECO:0000256" key="14">
    <source>
        <dbReference type="ARBA" id="ARBA00049902"/>
    </source>
</evidence>
<name>A0A6I3KL04_9HYPH</name>
<dbReference type="EMBL" id="WMBQ01000002">
    <property type="protein sequence ID" value="MTD95149.1"/>
    <property type="molecule type" value="Genomic_DNA"/>
</dbReference>
<dbReference type="NCBIfam" id="TIGR02074">
    <property type="entry name" value="PBP_1a_fam"/>
    <property type="match status" value="1"/>
</dbReference>
<dbReference type="GO" id="GO:0030288">
    <property type="term" value="C:outer membrane-bounded periplasmic space"/>
    <property type="evidence" value="ECO:0007669"/>
    <property type="project" value="TreeGrafter"/>
</dbReference>
<proteinExistence type="inferred from homology"/>
<keyword evidence="5" id="KW-0645">Protease</keyword>
<keyword evidence="7" id="KW-0808">Transferase</keyword>
<evidence type="ECO:0000256" key="11">
    <source>
        <dbReference type="ARBA" id="ARBA00023268"/>
    </source>
</evidence>
<dbReference type="InterPro" id="IPR036950">
    <property type="entry name" value="PBP_transglycosylase"/>
</dbReference>
<evidence type="ECO:0000256" key="3">
    <source>
        <dbReference type="ARBA" id="ARBA00007739"/>
    </source>
</evidence>
<keyword evidence="15" id="KW-0472">Membrane</keyword>
<dbReference type="FunFam" id="1.10.3810.10:FF:000001">
    <property type="entry name" value="Penicillin-binding protein 1A"/>
    <property type="match status" value="1"/>
</dbReference>
<comment type="similarity">
    <text evidence="3">In the N-terminal section; belongs to the glycosyltransferase 51 family.</text>
</comment>
<dbReference type="GO" id="GO:0006508">
    <property type="term" value="P:proteolysis"/>
    <property type="evidence" value="ECO:0007669"/>
    <property type="project" value="UniProtKB-KW"/>
</dbReference>
<dbReference type="GO" id="GO:0008360">
    <property type="term" value="P:regulation of cell shape"/>
    <property type="evidence" value="ECO:0007669"/>
    <property type="project" value="UniProtKB-KW"/>
</dbReference>
<keyword evidence="11" id="KW-0511">Multifunctional enzyme</keyword>
<dbReference type="Proteomes" id="UP000440694">
    <property type="component" value="Unassembled WGS sequence"/>
</dbReference>
<keyword evidence="6" id="KW-0328">Glycosyltransferase</keyword>
<comment type="catalytic activity">
    <reaction evidence="13">
        <text>Preferential cleavage: (Ac)2-L-Lys-D-Ala-|-D-Ala. Also transpeptidation of peptidyl-alanyl moieties that are N-acyl substituents of D-alanine.</text>
        <dbReference type="EC" id="3.4.16.4"/>
    </reaction>
</comment>
<dbReference type="Gene3D" id="1.10.3810.10">
    <property type="entry name" value="Biosynthetic peptidoglycan transglycosylase-like"/>
    <property type="match status" value="1"/>
</dbReference>
<evidence type="ECO:0000256" key="12">
    <source>
        <dbReference type="ARBA" id="ARBA00023316"/>
    </source>
</evidence>
<dbReference type="SUPFAM" id="SSF53955">
    <property type="entry name" value="Lysozyme-like"/>
    <property type="match status" value="1"/>
</dbReference>
<dbReference type="UniPathway" id="UPA00219"/>
<comment type="caution">
    <text evidence="18">The sequence shown here is derived from an EMBL/GenBank/DDBJ whole genome shotgun (WGS) entry which is preliminary data.</text>
</comment>
<comment type="similarity">
    <text evidence="2">In the C-terminal section; belongs to the transpeptidase family.</text>
</comment>
<dbReference type="AlphaFoldDB" id="A0A6I3KL04"/>
<dbReference type="InterPro" id="IPR001264">
    <property type="entry name" value="Glyco_trans_51"/>
</dbReference>
<evidence type="ECO:0000256" key="15">
    <source>
        <dbReference type="SAM" id="Phobius"/>
    </source>
</evidence>
<keyword evidence="19" id="KW-1185">Reference proteome</keyword>
<dbReference type="InterPro" id="IPR023346">
    <property type="entry name" value="Lysozyme-like_dom_sf"/>
</dbReference>
<reference evidence="18 19" key="1">
    <citation type="submission" date="2019-11" db="EMBL/GenBank/DDBJ databases">
        <title>Identification of a novel strain.</title>
        <authorList>
            <person name="Xu Q."/>
            <person name="Wang G."/>
        </authorList>
    </citation>
    <scope>NUCLEOTIDE SEQUENCE [LARGE SCALE GENOMIC DNA]</scope>
    <source>
        <strain evidence="19">xq</strain>
    </source>
</reference>
<evidence type="ECO:0000259" key="17">
    <source>
        <dbReference type="Pfam" id="PF00912"/>
    </source>
</evidence>
<evidence type="ECO:0000256" key="1">
    <source>
        <dbReference type="ARBA" id="ARBA00004752"/>
    </source>
</evidence>
<dbReference type="GO" id="GO:0009002">
    <property type="term" value="F:serine-type D-Ala-D-Ala carboxypeptidase activity"/>
    <property type="evidence" value="ECO:0007669"/>
    <property type="project" value="UniProtKB-EC"/>
</dbReference>
<keyword evidence="10" id="KW-0573">Peptidoglycan synthesis</keyword>
<dbReference type="GO" id="GO:0009252">
    <property type="term" value="P:peptidoglycan biosynthetic process"/>
    <property type="evidence" value="ECO:0007669"/>
    <property type="project" value="UniProtKB-UniPathway"/>
</dbReference>
<evidence type="ECO:0000256" key="13">
    <source>
        <dbReference type="ARBA" id="ARBA00034000"/>
    </source>
</evidence>
<feature type="transmembrane region" description="Helical" evidence="15">
    <location>
        <begin position="20"/>
        <end position="43"/>
    </location>
</feature>
<keyword evidence="15" id="KW-1133">Transmembrane helix</keyword>
<dbReference type="SUPFAM" id="SSF56601">
    <property type="entry name" value="beta-lactamase/transpeptidase-like"/>
    <property type="match status" value="1"/>
</dbReference>
<dbReference type="GO" id="GO:0071555">
    <property type="term" value="P:cell wall organization"/>
    <property type="evidence" value="ECO:0007669"/>
    <property type="project" value="UniProtKB-KW"/>
</dbReference>
<organism evidence="18 19">
    <name type="scientific">Hyphomicrobium album</name>
    <dbReference type="NCBI Taxonomy" id="2665159"/>
    <lineage>
        <taxon>Bacteria</taxon>
        <taxon>Pseudomonadati</taxon>
        <taxon>Pseudomonadota</taxon>
        <taxon>Alphaproteobacteria</taxon>
        <taxon>Hyphomicrobiales</taxon>
        <taxon>Hyphomicrobiaceae</taxon>
        <taxon>Hyphomicrobium</taxon>
    </lineage>
</organism>
<dbReference type="PANTHER" id="PTHR32282">
    <property type="entry name" value="BINDING PROTEIN TRANSPEPTIDASE, PUTATIVE-RELATED"/>
    <property type="match status" value="1"/>
</dbReference>
<evidence type="ECO:0000256" key="2">
    <source>
        <dbReference type="ARBA" id="ARBA00007090"/>
    </source>
</evidence>
<keyword evidence="8" id="KW-0378">Hydrolase</keyword>
<gene>
    <name evidence="18" type="ORF">GIW81_12485</name>
</gene>
<evidence type="ECO:0000256" key="9">
    <source>
        <dbReference type="ARBA" id="ARBA00022960"/>
    </source>
</evidence>
<dbReference type="PANTHER" id="PTHR32282:SF33">
    <property type="entry name" value="PEPTIDOGLYCAN GLYCOSYLTRANSFERASE"/>
    <property type="match status" value="1"/>
</dbReference>
<protein>
    <submittedName>
        <fullName evidence="18">PBP1A family penicillin-binding protein</fullName>
    </submittedName>
</protein>
<feature type="domain" description="Penicillin-binding protein transpeptidase" evidence="16">
    <location>
        <begin position="334"/>
        <end position="571"/>
    </location>
</feature>
<comment type="pathway">
    <text evidence="1">Cell wall biogenesis; peptidoglycan biosynthesis.</text>
</comment>
<dbReference type="GO" id="GO:0008658">
    <property type="term" value="F:penicillin binding"/>
    <property type="evidence" value="ECO:0007669"/>
    <property type="project" value="InterPro"/>
</dbReference>
<dbReference type="Gene3D" id="3.40.710.10">
    <property type="entry name" value="DD-peptidase/beta-lactamase superfamily"/>
    <property type="match status" value="1"/>
</dbReference>
<evidence type="ECO:0000256" key="8">
    <source>
        <dbReference type="ARBA" id="ARBA00022801"/>
    </source>
</evidence>
<sequence length="657" mass="70409">MGLFSSPPKPKRSSLKRLAIVAPIYALAGTVAGIVGLMIYYSVIYPDPLTLRRKDNAPLVRILARDGTIISERGGGDDYVPLDLLPHYVTDAVIATEDQRFYDHHGVDPWGMVRAAFINLREGRTVQGGSTLTQQLAKNLYLSHDRTLSRKLEEFTLALWLESRLSKADILELYLNRVYLGSGAYGIDAASRRYFSKPARSLTLAEAAMIAGLLKAPSKFSPLSNPGLARSRAKLVLSQMQEAGFITEDQERQASDEVSRSFERSQNAKPAGADYAVDFVMDQLAPVYVMAVAGGAEGLIVETTLDRHMQANASAIVEQFVDQRGPTLQAGEAAAVVLDRDGALLAMVGGRSYAETQFNRAAKAMRQPGSAFKPFVYLAALEAGYTPDSVVEDLPLSVGGWAPRNDNGEYLGPMPLRTALAKSVNTVAARLTVQVGPARVAHVAKRLGIRSPLAKDATLSLGTSEVSLLELTGAYNVIANGGRAVEPYAVRRVRTFAGDVLFARQAPVAAQVLAPEKVVAINDMLSTALNEGTGRRAAIPMHAAAGKTGTSQGFRDAWFIGYTGYLTTGVWAGNDDGSGMNRVVGGSLPAEIWREIMIGAHAGKPPVPLAGGEPSRVAEPLRGYPAEPIADDFIARALLEQQQPPSETGSVEQLLAR</sequence>
<feature type="domain" description="Glycosyl transferase family 51" evidence="17">
    <location>
        <begin position="77"/>
        <end position="241"/>
    </location>
</feature>
<keyword evidence="15" id="KW-0812">Transmembrane</keyword>
<evidence type="ECO:0000256" key="5">
    <source>
        <dbReference type="ARBA" id="ARBA00022670"/>
    </source>
</evidence>
<evidence type="ECO:0000256" key="10">
    <source>
        <dbReference type="ARBA" id="ARBA00022984"/>
    </source>
</evidence>
<evidence type="ECO:0000256" key="6">
    <source>
        <dbReference type="ARBA" id="ARBA00022676"/>
    </source>
</evidence>
<dbReference type="Pfam" id="PF00912">
    <property type="entry name" value="Transgly"/>
    <property type="match status" value="1"/>
</dbReference>
<dbReference type="InterPro" id="IPR001460">
    <property type="entry name" value="PCN-bd_Tpept"/>
</dbReference>
<dbReference type="Pfam" id="PF00905">
    <property type="entry name" value="Transpeptidase"/>
    <property type="match status" value="1"/>
</dbReference>
<keyword evidence="9" id="KW-0133">Cell shape</keyword>
<dbReference type="InterPro" id="IPR050396">
    <property type="entry name" value="Glycosyltr_51/Transpeptidase"/>
</dbReference>
<evidence type="ECO:0000259" key="16">
    <source>
        <dbReference type="Pfam" id="PF00905"/>
    </source>
</evidence>
<keyword evidence="12" id="KW-0961">Cell wall biogenesis/degradation</keyword>
<evidence type="ECO:0000313" key="19">
    <source>
        <dbReference type="Proteomes" id="UP000440694"/>
    </source>
</evidence>
<keyword evidence="4" id="KW-0121">Carboxypeptidase</keyword>
<evidence type="ECO:0000256" key="7">
    <source>
        <dbReference type="ARBA" id="ARBA00022679"/>
    </source>
</evidence>
<evidence type="ECO:0000313" key="18">
    <source>
        <dbReference type="EMBL" id="MTD95149.1"/>
    </source>
</evidence>
<dbReference type="RefSeq" id="WP_154739720.1">
    <property type="nucleotide sequence ID" value="NZ_WMBQ01000002.1"/>
</dbReference>
<comment type="catalytic activity">
    <reaction evidence="14">
        <text>[GlcNAc-(1-&gt;4)-Mur2Ac(oyl-L-Ala-gamma-D-Glu-L-Lys-D-Ala-D-Ala)](n)-di-trans,octa-cis-undecaprenyl diphosphate + beta-D-GlcNAc-(1-&gt;4)-Mur2Ac(oyl-L-Ala-gamma-D-Glu-L-Lys-D-Ala-D-Ala)-di-trans,octa-cis-undecaprenyl diphosphate = [GlcNAc-(1-&gt;4)-Mur2Ac(oyl-L-Ala-gamma-D-Glu-L-Lys-D-Ala-D-Ala)](n+1)-di-trans,octa-cis-undecaprenyl diphosphate + di-trans,octa-cis-undecaprenyl diphosphate + H(+)</text>
        <dbReference type="Rhea" id="RHEA:23708"/>
        <dbReference type="Rhea" id="RHEA-COMP:9602"/>
        <dbReference type="Rhea" id="RHEA-COMP:9603"/>
        <dbReference type="ChEBI" id="CHEBI:15378"/>
        <dbReference type="ChEBI" id="CHEBI:58405"/>
        <dbReference type="ChEBI" id="CHEBI:60033"/>
        <dbReference type="ChEBI" id="CHEBI:78435"/>
        <dbReference type="EC" id="2.4.99.28"/>
    </reaction>
</comment>
<accession>A0A6I3KL04</accession>
<dbReference type="GO" id="GO:0008955">
    <property type="term" value="F:peptidoglycan glycosyltransferase activity"/>
    <property type="evidence" value="ECO:0007669"/>
    <property type="project" value="UniProtKB-EC"/>
</dbReference>
<evidence type="ECO:0000256" key="4">
    <source>
        <dbReference type="ARBA" id="ARBA00022645"/>
    </source>
</evidence>
<dbReference type="InterPro" id="IPR012338">
    <property type="entry name" value="Beta-lactam/transpept-like"/>
</dbReference>